<proteinExistence type="predicted"/>
<feature type="domain" description="Ig-like" evidence="7">
    <location>
        <begin position="354"/>
        <end position="434"/>
    </location>
</feature>
<dbReference type="GO" id="GO:0001817">
    <property type="term" value="P:regulation of cytokine production"/>
    <property type="evidence" value="ECO:0007669"/>
    <property type="project" value="TreeGrafter"/>
</dbReference>
<keyword evidence="6" id="KW-0393">Immunoglobulin domain</keyword>
<evidence type="ECO:0000313" key="8">
    <source>
        <dbReference type="Ensembl" id="ENSPCEP00000004247.1"/>
    </source>
</evidence>
<dbReference type="InterPro" id="IPR036179">
    <property type="entry name" value="Ig-like_dom_sf"/>
</dbReference>
<keyword evidence="3" id="KW-1133">Transmembrane helix</keyword>
<sequence length="481" mass="54228">FMDLAPMNLSSSLLNIFTVIGPAHPITAVVGEDILLPCHLSPSMSAEKMEVRWFRPEFTSFVHLYQDGKDQYGQQTPDYHERTELLKDGIMDGNVVLRIISVRLSDEGKYRCLVRDGDFSEEAVLVLKVTASGSAPHIFVEGHQDGGIRVVCHSAGWYPKPEVVWKDPSGKPLSLSTETKSEEERGFFEIKNSIIIKENSNQNLSCSVKNTQLNQEKESITFYISGQLLPKPQTFKVIGPARPITATVGQDIVLPCHLSPSTSAENMEVRWFRDEFTPYVHLYQHRKDQYEQQMPDYQGRTELWKGGILDGNVPLKIVNIRPSDEGQYRCFVEDGAFYEEAVLELKVEASGSAPQISVEGHQDGGIRMVCHLAGWYPEPEVLWRDLRGQPLSSFTQTKSKDERGLFEIKSSIVVTENSKQSLSCSIRSRNVNLEREPSTFYISGQLPPKLHIDHLSGGEGIKSRLLNKITVKCFLIRTTLR</sequence>
<feature type="domain" description="Ig-like" evidence="7">
    <location>
        <begin position="232"/>
        <end position="350"/>
    </location>
</feature>
<feature type="domain" description="Ig-like" evidence="7">
    <location>
        <begin position="6"/>
        <end position="130"/>
    </location>
</feature>
<dbReference type="Pfam" id="PF07686">
    <property type="entry name" value="V-set"/>
    <property type="match status" value="2"/>
</dbReference>
<protein>
    <recommendedName>
        <fullName evidence="7">Ig-like domain-containing protein</fullName>
    </recommendedName>
</protein>
<dbReference type="InterPro" id="IPR050504">
    <property type="entry name" value="IgSF_BTN/MOG"/>
</dbReference>
<dbReference type="FunFam" id="2.60.40.10:FF:000183">
    <property type="entry name" value="Myelin-oligodendrocyte glycoprotein"/>
    <property type="match status" value="2"/>
</dbReference>
<dbReference type="Proteomes" id="UP000694393">
    <property type="component" value="Unplaced"/>
</dbReference>
<dbReference type="FunFam" id="2.60.40.10:FF:000088">
    <property type="entry name" value="Butyrophilin subfamily 1 member A1"/>
    <property type="match status" value="2"/>
</dbReference>
<evidence type="ECO:0000256" key="1">
    <source>
        <dbReference type="ARBA" id="ARBA00004370"/>
    </source>
</evidence>
<dbReference type="GO" id="GO:0005102">
    <property type="term" value="F:signaling receptor binding"/>
    <property type="evidence" value="ECO:0007669"/>
    <property type="project" value="TreeGrafter"/>
</dbReference>
<evidence type="ECO:0000259" key="7">
    <source>
        <dbReference type="PROSITE" id="PS50835"/>
    </source>
</evidence>
<dbReference type="Ensembl" id="ENSPCET00000004380.1">
    <property type="protein sequence ID" value="ENSPCEP00000004247.1"/>
    <property type="gene ID" value="ENSPCEG00000003405.1"/>
</dbReference>
<dbReference type="PANTHER" id="PTHR24100">
    <property type="entry name" value="BUTYROPHILIN"/>
    <property type="match status" value="1"/>
</dbReference>
<dbReference type="InterPro" id="IPR007110">
    <property type="entry name" value="Ig-like_dom"/>
</dbReference>
<evidence type="ECO:0000256" key="4">
    <source>
        <dbReference type="ARBA" id="ARBA00023136"/>
    </source>
</evidence>
<dbReference type="InterPro" id="IPR003599">
    <property type="entry name" value="Ig_sub"/>
</dbReference>
<reference evidence="8" key="1">
    <citation type="submission" date="2025-08" db="UniProtKB">
        <authorList>
            <consortium name="Ensembl"/>
        </authorList>
    </citation>
    <scope>IDENTIFICATION</scope>
</reference>
<comment type="subcellular location">
    <subcellularLocation>
        <location evidence="1">Membrane</location>
    </subcellularLocation>
</comment>
<dbReference type="SMART" id="SM00406">
    <property type="entry name" value="IGv"/>
    <property type="match status" value="2"/>
</dbReference>
<evidence type="ECO:0000256" key="6">
    <source>
        <dbReference type="ARBA" id="ARBA00023319"/>
    </source>
</evidence>
<dbReference type="PROSITE" id="PS50835">
    <property type="entry name" value="IG_LIKE"/>
    <property type="match status" value="4"/>
</dbReference>
<dbReference type="Gene3D" id="2.60.40.10">
    <property type="entry name" value="Immunoglobulins"/>
    <property type="match status" value="4"/>
</dbReference>
<reference evidence="8" key="2">
    <citation type="submission" date="2025-09" db="UniProtKB">
        <authorList>
            <consortium name="Ensembl"/>
        </authorList>
    </citation>
    <scope>IDENTIFICATION</scope>
</reference>
<keyword evidence="5" id="KW-1015">Disulfide bond</keyword>
<keyword evidence="9" id="KW-1185">Reference proteome</keyword>
<dbReference type="AlphaFoldDB" id="A0A8C8RFI4"/>
<dbReference type="GO" id="GO:0050852">
    <property type="term" value="P:T cell receptor signaling pathway"/>
    <property type="evidence" value="ECO:0007669"/>
    <property type="project" value="TreeGrafter"/>
</dbReference>
<dbReference type="InterPro" id="IPR013106">
    <property type="entry name" value="Ig_V-set"/>
</dbReference>
<dbReference type="InterPro" id="IPR013783">
    <property type="entry name" value="Ig-like_fold"/>
</dbReference>
<dbReference type="SMART" id="SM00408">
    <property type="entry name" value="IGc2"/>
    <property type="match status" value="2"/>
</dbReference>
<organism evidence="8 9">
    <name type="scientific">Pelusios castaneus</name>
    <name type="common">West African mud turtle</name>
    <dbReference type="NCBI Taxonomy" id="367368"/>
    <lineage>
        <taxon>Eukaryota</taxon>
        <taxon>Metazoa</taxon>
        <taxon>Chordata</taxon>
        <taxon>Craniata</taxon>
        <taxon>Vertebrata</taxon>
        <taxon>Euteleostomi</taxon>
        <taxon>Archelosauria</taxon>
        <taxon>Testudinata</taxon>
        <taxon>Testudines</taxon>
        <taxon>Pleurodira</taxon>
        <taxon>Pelomedusidae</taxon>
        <taxon>Pelusios</taxon>
    </lineage>
</organism>
<keyword evidence="4" id="KW-0472">Membrane</keyword>
<evidence type="ECO:0000256" key="3">
    <source>
        <dbReference type="ARBA" id="ARBA00022989"/>
    </source>
</evidence>
<dbReference type="SUPFAM" id="SSF48726">
    <property type="entry name" value="Immunoglobulin"/>
    <property type="match status" value="4"/>
</dbReference>
<accession>A0A8C8RFI4</accession>
<feature type="domain" description="Ig-like" evidence="7">
    <location>
        <begin position="136"/>
        <end position="221"/>
    </location>
</feature>
<dbReference type="InterPro" id="IPR003598">
    <property type="entry name" value="Ig_sub2"/>
</dbReference>
<dbReference type="Pfam" id="PF22705">
    <property type="entry name" value="C2-set_3"/>
    <property type="match status" value="2"/>
</dbReference>
<dbReference type="SMART" id="SM00409">
    <property type="entry name" value="IG"/>
    <property type="match status" value="2"/>
</dbReference>
<evidence type="ECO:0000256" key="5">
    <source>
        <dbReference type="ARBA" id="ARBA00023157"/>
    </source>
</evidence>
<evidence type="ECO:0000313" key="9">
    <source>
        <dbReference type="Proteomes" id="UP000694393"/>
    </source>
</evidence>
<keyword evidence="2" id="KW-0812">Transmembrane</keyword>
<dbReference type="CDD" id="cd05713">
    <property type="entry name" value="IgV_MOG_like"/>
    <property type="match status" value="2"/>
</dbReference>
<dbReference type="InterPro" id="IPR053896">
    <property type="entry name" value="BTN3A2-like_Ig-C"/>
</dbReference>
<dbReference type="PANTHER" id="PTHR24100:SF149">
    <property type="entry name" value="BG-LIKE ANTIGEN 1-RELATED"/>
    <property type="match status" value="1"/>
</dbReference>
<evidence type="ECO:0000256" key="2">
    <source>
        <dbReference type="ARBA" id="ARBA00022692"/>
    </source>
</evidence>
<name>A0A8C8RFI4_9SAUR</name>
<dbReference type="GO" id="GO:0009897">
    <property type="term" value="C:external side of plasma membrane"/>
    <property type="evidence" value="ECO:0007669"/>
    <property type="project" value="TreeGrafter"/>
</dbReference>